<reference evidence="1 2" key="1">
    <citation type="submission" date="2019-09" db="EMBL/GenBank/DDBJ databases">
        <authorList>
            <person name="Ou C."/>
        </authorList>
    </citation>
    <scope>NUCLEOTIDE SEQUENCE [LARGE SCALE GENOMIC DNA]</scope>
    <source>
        <strain evidence="1">S2</strain>
        <tissue evidence="1">Leaf</tissue>
    </source>
</reference>
<keyword evidence="2" id="KW-1185">Reference proteome</keyword>
<dbReference type="GO" id="GO:0030126">
    <property type="term" value="C:COPI vesicle coat"/>
    <property type="evidence" value="ECO:0007669"/>
    <property type="project" value="TreeGrafter"/>
</dbReference>
<organism evidence="1 2">
    <name type="scientific">Pyrus ussuriensis x Pyrus communis</name>
    <dbReference type="NCBI Taxonomy" id="2448454"/>
    <lineage>
        <taxon>Eukaryota</taxon>
        <taxon>Viridiplantae</taxon>
        <taxon>Streptophyta</taxon>
        <taxon>Embryophyta</taxon>
        <taxon>Tracheophyta</taxon>
        <taxon>Spermatophyta</taxon>
        <taxon>Magnoliopsida</taxon>
        <taxon>eudicotyledons</taxon>
        <taxon>Gunneridae</taxon>
        <taxon>Pentapetalae</taxon>
        <taxon>rosids</taxon>
        <taxon>fabids</taxon>
        <taxon>Rosales</taxon>
        <taxon>Rosaceae</taxon>
        <taxon>Amygdaloideae</taxon>
        <taxon>Maleae</taxon>
        <taxon>Pyrus</taxon>
    </lineage>
</organism>
<dbReference type="GO" id="GO:0006888">
    <property type="term" value="P:endoplasmic reticulum to Golgi vesicle-mediated transport"/>
    <property type="evidence" value="ECO:0007669"/>
    <property type="project" value="TreeGrafter"/>
</dbReference>
<name>A0A5N5EYX7_9ROSA</name>
<dbReference type="AlphaFoldDB" id="A0A5N5EYX7"/>
<reference evidence="2" key="2">
    <citation type="submission" date="2019-10" db="EMBL/GenBank/DDBJ databases">
        <title>A de novo genome assembly of a pear dwarfing rootstock.</title>
        <authorList>
            <person name="Wang F."/>
            <person name="Wang J."/>
            <person name="Li S."/>
            <person name="Zhang Y."/>
            <person name="Fang M."/>
            <person name="Ma L."/>
            <person name="Zhao Y."/>
            <person name="Jiang S."/>
        </authorList>
    </citation>
    <scope>NUCLEOTIDE SEQUENCE [LARGE SCALE GENOMIC DNA]</scope>
</reference>
<reference evidence="1 2" key="3">
    <citation type="submission" date="2019-11" db="EMBL/GenBank/DDBJ databases">
        <title>A de novo genome assembly of a pear dwarfing rootstock.</title>
        <authorList>
            <person name="Wang F."/>
            <person name="Wang J."/>
            <person name="Li S."/>
            <person name="Zhang Y."/>
            <person name="Fang M."/>
            <person name="Ma L."/>
            <person name="Zhao Y."/>
            <person name="Jiang S."/>
        </authorList>
    </citation>
    <scope>NUCLEOTIDE SEQUENCE [LARGE SCALE GENOMIC DNA]</scope>
    <source>
        <strain evidence="1">S2</strain>
        <tissue evidence="1">Leaf</tissue>
    </source>
</reference>
<dbReference type="GO" id="GO:0006891">
    <property type="term" value="P:intra-Golgi vesicle-mediated transport"/>
    <property type="evidence" value="ECO:0007669"/>
    <property type="project" value="TreeGrafter"/>
</dbReference>
<proteinExistence type="predicted"/>
<sequence length="105" mass="11992">MLLLNGNTIPYLFITIICYVLFSEDHTVQKLILLYLVIIDKTDSKGKVMPEMILICQNLRNNLRFLCRLNEFEIIKLTATPFVRQMIMSVPVATGGYIAGQRAGR</sequence>
<dbReference type="EMBL" id="SMOL01000781">
    <property type="protein sequence ID" value="KAB2595171.1"/>
    <property type="molecule type" value="Genomic_DNA"/>
</dbReference>
<comment type="caution">
    <text evidence="1">The sequence shown here is derived from an EMBL/GenBank/DDBJ whole genome shotgun (WGS) entry which is preliminary data.</text>
</comment>
<protein>
    <submittedName>
        <fullName evidence="1">Coatomer subunit beta-1-like</fullName>
    </submittedName>
</protein>
<dbReference type="Proteomes" id="UP000327157">
    <property type="component" value="Chromosome 7"/>
</dbReference>
<gene>
    <name evidence="1" type="ORF">D8674_030621</name>
</gene>
<dbReference type="OrthoDB" id="10261439at2759"/>
<dbReference type="InterPro" id="IPR016460">
    <property type="entry name" value="COPB1"/>
</dbReference>
<evidence type="ECO:0000313" key="2">
    <source>
        <dbReference type="Proteomes" id="UP000327157"/>
    </source>
</evidence>
<evidence type="ECO:0000313" key="1">
    <source>
        <dbReference type="EMBL" id="KAB2595171.1"/>
    </source>
</evidence>
<accession>A0A5N5EYX7</accession>
<dbReference type="PANTHER" id="PTHR10635:SF0">
    <property type="entry name" value="COATOMER SUBUNIT BETA"/>
    <property type="match status" value="1"/>
</dbReference>
<dbReference type="PANTHER" id="PTHR10635">
    <property type="entry name" value="COATOMER SUBUNIT BETA"/>
    <property type="match status" value="1"/>
</dbReference>
<dbReference type="GO" id="GO:0006886">
    <property type="term" value="P:intracellular protein transport"/>
    <property type="evidence" value="ECO:0007669"/>
    <property type="project" value="InterPro"/>
</dbReference>